<organism evidence="2 3">
    <name type="scientific">Lactuca saligna</name>
    <name type="common">Willowleaf lettuce</name>
    <dbReference type="NCBI Taxonomy" id="75948"/>
    <lineage>
        <taxon>Eukaryota</taxon>
        <taxon>Viridiplantae</taxon>
        <taxon>Streptophyta</taxon>
        <taxon>Embryophyta</taxon>
        <taxon>Tracheophyta</taxon>
        <taxon>Spermatophyta</taxon>
        <taxon>Magnoliopsida</taxon>
        <taxon>eudicotyledons</taxon>
        <taxon>Gunneridae</taxon>
        <taxon>Pentapetalae</taxon>
        <taxon>asterids</taxon>
        <taxon>campanulids</taxon>
        <taxon>Asterales</taxon>
        <taxon>Asteraceae</taxon>
        <taxon>Cichorioideae</taxon>
        <taxon>Cichorieae</taxon>
        <taxon>Lactucinae</taxon>
        <taxon>Lactuca</taxon>
    </lineage>
</organism>
<accession>A0AA35Z3P8</accession>
<dbReference type="InterPro" id="IPR008271">
    <property type="entry name" value="Ser/Thr_kinase_AS"/>
</dbReference>
<proteinExistence type="predicted"/>
<dbReference type="PROSITE" id="PS50011">
    <property type="entry name" value="PROTEIN_KINASE_DOM"/>
    <property type="match status" value="1"/>
</dbReference>
<dbReference type="GO" id="GO:0004714">
    <property type="term" value="F:transmembrane receptor protein tyrosine kinase activity"/>
    <property type="evidence" value="ECO:0007669"/>
    <property type="project" value="InterPro"/>
</dbReference>
<dbReference type="PANTHER" id="PTHR27003:SF338">
    <property type="entry name" value="TYROSINE-PROTEIN KINASE, NON-RECEPTOR JAK_TYK2-RELATED"/>
    <property type="match status" value="1"/>
</dbReference>
<evidence type="ECO:0000313" key="3">
    <source>
        <dbReference type="Proteomes" id="UP001177003"/>
    </source>
</evidence>
<dbReference type="EMBL" id="OX465081">
    <property type="protein sequence ID" value="CAI9284927.1"/>
    <property type="molecule type" value="Genomic_DNA"/>
</dbReference>
<dbReference type="GO" id="GO:0009506">
    <property type="term" value="C:plasmodesma"/>
    <property type="evidence" value="ECO:0007669"/>
    <property type="project" value="TreeGrafter"/>
</dbReference>
<dbReference type="SMART" id="SM00220">
    <property type="entry name" value="S_TKc"/>
    <property type="match status" value="1"/>
</dbReference>
<dbReference type="GO" id="GO:0005886">
    <property type="term" value="C:plasma membrane"/>
    <property type="evidence" value="ECO:0007669"/>
    <property type="project" value="TreeGrafter"/>
</dbReference>
<keyword evidence="3" id="KW-1185">Reference proteome</keyword>
<dbReference type="PANTHER" id="PTHR27003">
    <property type="entry name" value="OS07G0166700 PROTEIN"/>
    <property type="match status" value="1"/>
</dbReference>
<dbReference type="InterPro" id="IPR011009">
    <property type="entry name" value="Kinase-like_dom_sf"/>
</dbReference>
<evidence type="ECO:0000313" key="2">
    <source>
        <dbReference type="EMBL" id="CAI9284927.1"/>
    </source>
</evidence>
<dbReference type="InterPro" id="IPR000719">
    <property type="entry name" value="Prot_kinase_dom"/>
</dbReference>
<dbReference type="Pfam" id="PF00069">
    <property type="entry name" value="Pkinase"/>
    <property type="match status" value="1"/>
</dbReference>
<dbReference type="PROSITE" id="PS00108">
    <property type="entry name" value="PROTEIN_KINASE_ST"/>
    <property type="match status" value="1"/>
</dbReference>
<name>A0AA35Z3P8_LACSI</name>
<dbReference type="Proteomes" id="UP001177003">
    <property type="component" value="Chromosome 5"/>
</dbReference>
<evidence type="ECO:0000259" key="1">
    <source>
        <dbReference type="PROSITE" id="PS50011"/>
    </source>
</evidence>
<gene>
    <name evidence="2" type="ORF">LSALG_LOCUS24424</name>
</gene>
<dbReference type="AlphaFoldDB" id="A0AA35Z3P8"/>
<dbReference type="GO" id="GO:0005524">
    <property type="term" value="F:ATP binding"/>
    <property type="evidence" value="ECO:0007669"/>
    <property type="project" value="InterPro"/>
</dbReference>
<sequence length="455" mass="53091">MDDEKIIVYEYASHGSLDHHLSNTDLTWRQRLKICIAAAKGLCYLHDPNGTEQRVIHCDIKSSNILLDENWNAKVSDMGLSKIGPANQSHSFLPTNVVGTFGYIDPLYIETYSLTKESDVYSFGLVLFEVLCGRLCIEHKNGHFHSLVPMWKKIYEEMKLDEIIFEEVKQHMDPRSLKTFSDDYQCLRISREERPKMSRVVEKLEIALEFQEISEEVELPIDYEEMSKAAVPPLVYRSKEELMMLLYKGIMVNEGKTIYSEQQYTIMLEIQNTCLGYILAGETKSSTSYFADKREDGLLMAELYHFTSDKRNVDLEITFECQNPLAVEGIEFQPKERVEKHEVLEDEEELYSILRKGFLINNGEEWFSLAKYGKKCHMLSARIMALRKSEWKWCSLPESRFEEVAFDPHGSFWIKCSSNILSPETTYANKVIVRRIYHDPRRNRFHNKGMMVGWK</sequence>
<dbReference type="InterPro" id="IPR045272">
    <property type="entry name" value="ANXUR1/2-like"/>
</dbReference>
<reference evidence="2" key="1">
    <citation type="submission" date="2023-04" db="EMBL/GenBank/DDBJ databases">
        <authorList>
            <person name="Vijverberg K."/>
            <person name="Xiong W."/>
            <person name="Schranz E."/>
        </authorList>
    </citation>
    <scope>NUCLEOTIDE SEQUENCE</scope>
</reference>
<feature type="domain" description="Protein kinase" evidence="1">
    <location>
        <begin position="1"/>
        <end position="208"/>
    </location>
</feature>
<protein>
    <recommendedName>
        <fullName evidence="1">Protein kinase domain-containing protein</fullName>
    </recommendedName>
</protein>
<dbReference type="Gene3D" id="1.10.510.10">
    <property type="entry name" value="Transferase(Phosphotransferase) domain 1"/>
    <property type="match status" value="1"/>
</dbReference>
<dbReference type="SUPFAM" id="SSF56112">
    <property type="entry name" value="Protein kinase-like (PK-like)"/>
    <property type="match status" value="1"/>
</dbReference>